<dbReference type="Gene3D" id="1.20.140.10">
    <property type="entry name" value="Butyryl-CoA Dehydrogenase, subunit A, domain 3"/>
    <property type="match status" value="1"/>
</dbReference>
<keyword evidence="3 6" id="KW-0285">Flavoprotein</keyword>
<evidence type="ECO:0000256" key="2">
    <source>
        <dbReference type="ARBA" id="ARBA00009347"/>
    </source>
</evidence>
<dbReference type="Proteomes" id="UP000552700">
    <property type="component" value="Unassembled WGS sequence"/>
</dbReference>
<keyword evidence="4 6" id="KW-0274">FAD</keyword>
<dbReference type="AlphaFoldDB" id="A0A841J3N5"/>
<evidence type="ECO:0000256" key="1">
    <source>
        <dbReference type="ARBA" id="ARBA00001974"/>
    </source>
</evidence>
<proteinExistence type="inferred from homology"/>
<dbReference type="FunFam" id="1.10.540.10:FF:000026">
    <property type="entry name" value="Acyl-CoA dehydrogenase medium chain"/>
    <property type="match status" value="1"/>
</dbReference>
<evidence type="ECO:0000313" key="10">
    <source>
        <dbReference type="EMBL" id="MBB6125310.1"/>
    </source>
</evidence>
<dbReference type="PROSITE" id="PS00072">
    <property type="entry name" value="ACYL_COA_DH_1"/>
    <property type="match status" value="1"/>
</dbReference>
<dbReference type="Pfam" id="PF02770">
    <property type="entry name" value="Acyl-CoA_dh_M"/>
    <property type="match status" value="1"/>
</dbReference>
<dbReference type="Gene3D" id="1.10.540.10">
    <property type="entry name" value="Acyl-CoA dehydrogenase/oxidase, N-terminal domain"/>
    <property type="match status" value="1"/>
</dbReference>
<dbReference type="InterPro" id="IPR006091">
    <property type="entry name" value="Acyl-CoA_Oxase/DH_mid-dom"/>
</dbReference>
<reference evidence="10 11" key="1">
    <citation type="submission" date="2020-08" db="EMBL/GenBank/DDBJ databases">
        <title>Genomic Encyclopedia of Type Strains, Phase IV (KMG-IV): sequencing the most valuable type-strain genomes for metagenomic binning, comparative biology and taxonomic classification.</title>
        <authorList>
            <person name="Goeker M."/>
        </authorList>
    </citation>
    <scope>NUCLEOTIDE SEQUENCE [LARGE SCALE GENOMIC DNA]</scope>
    <source>
        <strain evidence="10 11">DSM 102255</strain>
    </source>
</reference>
<dbReference type="InterPro" id="IPR046373">
    <property type="entry name" value="Acyl-CoA_Oxase/DH_mid-dom_sf"/>
</dbReference>
<evidence type="ECO:0000259" key="9">
    <source>
        <dbReference type="Pfam" id="PF02771"/>
    </source>
</evidence>
<evidence type="ECO:0000259" key="7">
    <source>
        <dbReference type="Pfam" id="PF00441"/>
    </source>
</evidence>
<comment type="cofactor">
    <cofactor evidence="1 6">
        <name>FAD</name>
        <dbReference type="ChEBI" id="CHEBI:57692"/>
    </cofactor>
</comment>
<dbReference type="RefSeq" id="WP_184081610.1">
    <property type="nucleotide sequence ID" value="NZ_JACIJP010000006.1"/>
</dbReference>
<dbReference type="FunFam" id="2.40.110.10:FF:000002">
    <property type="entry name" value="Acyl-CoA dehydrogenase fadE12"/>
    <property type="match status" value="1"/>
</dbReference>
<dbReference type="InterPro" id="IPR037069">
    <property type="entry name" value="AcylCoA_DH/ox_N_sf"/>
</dbReference>
<keyword evidence="5 6" id="KW-0560">Oxidoreductase</keyword>
<dbReference type="Gene3D" id="2.40.110.10">
    <property type="entry name" value="Butyryl-CoA Dehydrogenase, subunit A, domain 2"/>
    <property type="match status" value="1"/>
</dbReference>
<dbReference type="SUPFAM" id="SSF56645">
    <property type="entry name" value="Acyl-CoA dehydrogenase NM domain-like"/>
    <property type="match status" value="1"/>
</dbReference>
<dbReference type="InterPro" id="IPR009075">
    <property type="entry name" value="AcylCo_DH/oxidase_C"/>
</dbReference>
<dbReference type="EC" id="1.3.8.7" evidence="10"/>
<feature type="domain" description="Acyl-CoA dehydrogenase/oxidase N-terminal" evidence="9">
    <location>
        <begin position="1"/>
        <end position="109"/>
    </location>
</feature>
<comment type="similarity">
    <text evidence="2 6">Belongs to the acyl-CoA dehydrogenase family.</text>
</comment>
<dbReference type="EMBL" id="JACIJP010000006">
    <property type="protein sequence ID" value="MBB6125310.1"/>
    <property type="molecule type" value="Genomic_DNA"/>
</dbReference>
<evidence type="ECO:0000259" key="8">
    <source>
        <dbReference type="Pfam" id="PF02770"/>
    </source>
</evidence>
<evidence type="ECO:0000256" key="3">
    <source>
        <dbReference type="ARBA" id="ARBA00022630"/>
    </source>
</evidence>
<dbReference type="GO" id="GO:0050660">
    <property type="term" value="F:flavin adenine dinucleotide binding"/>
    <property type="evidence" value="ECO:0007669"/>
    <property type="project" value="InterPro"/>
</dbReference>
<name>A0A841J3N5_9SPHN</name>
<feature type="domain" description="Acyl-CoA oxidase/dehydrogenase middle" evidence="8">
    <location>
        <begin position="114"/>
        <end position="210"/>
    </location>
</feature>
<evidence type="ECO:0000256" key="5">
    <source>
        <dbReference type="ARBA" id="ARBA00023002"/>
    </source>
</evidence>
<sequence length="371" mass="40181">MLQDSVARFIATELLPKAEQWERERQIDRASWAKAGQAGLLGASIPEEFGGSGGTLAHEAVIQHELARAGLAGSFGIAHGIHSAIVAHYILSYATPAQKERWLPDMASGRSVAAIAMTEPGAGSDLQAIRTKAVAEGNGYRLNGQKTFISNGQTANLICVVAKTDNAKGTGSMSLLMVEADKVDGFRRGRNLEKLGLHGQDTSELFFDDVFVPADNLLGGEPGQGFGQLMSQLAWERLMIALNAQTNMERAVELTIEYVKDRSVFGGRLMDQQNTQFVLADAKTQAAVGREFVDALMVRLLDGELDATTAAMAKLWTTDTAFRVIDGCQQMFGGYGYMQEYPIARLFADARVARIYGGANEIMKRIIGRSL</sequence>
<dbReference type="GO" id="GO:0070991">
    <property type="term" value="F:medium-chain fatty acyl-CoA dehydrogenase activity"/>
    <property type="evidence" value="ECO:0007669"/>
    <property type="project" value="UniProtKB-EC"/>
</dbReference>
<dbReference type="InterPro" id="IPR009100">
    <property type="entry name" value="AcylCoA_DH/oxidase_NM_dom_sf"/>
</dbReference>
<dbReference type="FunFam" id="1.20.140.10:FF:000001">
    <property type="entry name" value="Acyl-CoA dehydrogenase"/>
    <property type="match status" value="1"/>
</dbReference>
<dbReference type="Pfam" id="PF00441">
    <property type="entry name" value="Acyl-CoA_dh_1"/>
    <property type="match status" value="1"/>
</dbReference>
<dbReference type="PANTHER" id="PTHR43884:SF40">
    <property type="entry name" value="ACYL-COA DEHYDROGENASE"/>
    <property type="match status" value="1"/>
</dbReference>
<dbReference type="SUPFAM" id="SSF47203">
    <property type="entry name" value="Acyl-CoA dehydrogenase C-terminal domain-like"/>
    <property type="match status" value="1"/>
</dbReference>
<organism evidence="10 11">
    <name type="scientific">Sphingobium subterraneum</name>
    <dbReference type="NCBI Taxonomy" id="627688"/>
    <lineage>
        <taxon>Bacteria</taxon>
        <taxon>Pseudomonadati</taxon>
        <taxon>Pseudomonadota</taxon>
        <taxon>Alphaproteobacteria</taxon>
        <taxon>Sphingomonadales</taxon>
        <taxon>Sphingomonadaceae</taxon>
        <taxon>Sphingobium</taxon>
    </lineage>
</organism>
<evidence type="ECO:0000256" key="4">
    <source>
        <dbReference type="ARBA" id="ARBA00022827"/>
    </source>
</evidence>
<dbReference type="InterPro" id="IPR013786">
    <property type="entry name" value="AcylCoA_DH/ox_N"/>
</dbReference>
<dbReference type="Pfam" id="PF02771">
    <property type="entry name" value="Acyl-CoA_dh_N"/>
    <property type="match status" value="1"/>
</dbReference>
<comment type="caution">
    <text evidence="10">The sequence shown here is derived from an EMBL/GenBank/DDBJ whole genome shotgun (WGS) entry which is preliminary data.</text>
</comment>
<dbReference type="PIRSF" id="PIRSF016578">
    <property type="entry name" value="HsaA"/>
    <property type="match status" value="1"/>
</dbReference>
<dbReference type="PANTHER" id="PTHR43884">
    <property type="entry name" value="ACYL-COA DEHYDROGENASE"/>
    <property type="match status" value="1"/>
</dbReference>
<gene>
    <name evidence="10" type="ORF">FHS92_003071</name>
</gene>
<accession>A0A841J3N5</accession>
<dbReference type="InterPro" id="IPR006089">
    <property type="entry name" value="Acyl-CoA_DH_CS"/>
</dbReference>
<keyword evidence="11" id="KW-1185">Reference proteome</keyword>
<evidence type="ECO:0000313" key="11">
    <source>
        <dbReference type="Proteomes" id="UP000552700"/>
    </source>
</evidence>
<dbReference type="InterPro" id="IPR036250">
    <property type="entry name" value="AcylCo_DH-like_C"/>
</dbReference>
<dbReference type="PROSITE" id="PS00073">
    <property type="entry name" value="ACYL_COA_DH_2"/>
    <property type="match status" value="1"/>
</dbReference>
<evidence type="ECO:0000256" key="6">
    <source>
        <dbReference type="RuleBase" id="RU362125"/>
    </source>
</evidence>
<feature type="domain" description="Acyl-CoA dehydrogenase/oxidase C-terminal" evidence="7">
    <location>
        <begin position="223"/>
        <end position="371"/>
    </location>
</feature>
<protein>
    <submittedName>
        <fullName evidence="10">Acyl-CoA dehydrogenase</fullName>
        <ecNumber evidence="10">1.3.8.7</ecNumber>
    </submittedName>
</protein>